<name>A0A0E9TQM6_ANGAN</name>
<accession>A0A0E9TQM6</accession>
<organism evidence="1">
    <name type="scientific">Anguilla anguilla</name>
    <name type="common">European freshwater eel</name>
    <name type="synonym">Muraena anguilla</name>
    <dbReference type="NCBI Taxonomy" id="7936"/>
    <lineage>
        <taxon>Eukaryota</taxon>
        <taxon>Metazoa</taxon>
        <taxon>Chordata</taxon>
        <taxon>Craniata</taxon>
        <taxon>Vertebrata</taxon>
        <taxon>Euteleostomi</taxon>
        <taxon>Actinopterygii</taxon>
        <taxon>Neopterygii</taxon>
        <taxon>Teleostei</taxon>
        <taxon>Anguilliformes</taxon>
        <taxon>Anguillidae</taxon>
        <taxon>Anguilla</taxon>
    </lineage>
</organism>
<reference evidence="1" key="1">
    <citation type="submission" date="2014-11" db="EMBL/GenBank/DDBJ databases">
        <authorList>
            <person name="Amaro Gonzalez C."/>
        </authorList>
    </citation>
    <scope>NUCLEOTIDE SEQUENCE</scope>
</reference>
<sequence>MHSLASPVSEQNGMPRCQILNANWYHCPVNTPKHTHEIKQLMLTFGVLI</sequence>
<dbReference type="AlphaFoldDB" id="A0A0E9TQM6"/>
<reference evidence="1" key="2">
    <citation type="journal article" date="2015" name="Fish Shellfish Immunol.">
        <title>Early steps in the European eel (Anguilla anguilla)-Vibrio vulnificus interaction in the gills: Role of the RtxA13 toxin.</title>
        <authorList>
            <person name="Callol A."/>
            <person name="Pajuelo D."/>
            <person name="Ebbesson L."/>
            <person name="Teles M."/>
            <person name="MacKenzie S."/>
            <person name="Amaro C."/>
        </authorList>
    </citation>
    <scope>NUCLEOTIDE SEQUENCE</scope>
</reference>
<protein>
    <submittedName>
        <fullName evidence="1">Uncharacterized protein</fullName>
    </submittedName>
</protein>
<proteinExistence type="predicted"/>
<evidence type="ECO:0000313" key="1">
    <source>
        <dbReference type="EMBL" id="JAH55205.1"/>
    </source>
</evidence>
<dbReference type="EMBL" id="GBXM01053372">
    <property type="protein sequence ID" value="JAH55205.1"/>
    <property type="molecule type" value="Transcribed_RNA"/>
</dbReference>